<comment type="caution">
    <text evidence="2">The sequence shown here is derived from an EMBL/GenBank/DDBJ whole genome shotgun (WGS) entry which is preliminary data.</text>
</comment>
<feature type="transmembrane region" description="Helical" evidence="1">
    <location>
        <begin position="196"/>
        <end position="217"/>
    </location>
</feature>
<feature type="transmembrane region" description="Helical" evidence="1">
    <location>
        <begin position="153"/>
        <end position="176"/>
    </location>
</feature>
<keyword evidence="1" id="KW-1133">Transmembrane helix</keyword>
<reference evidence="2" key="1">
    <citation type="submission" date="2021-02" db="EMBL/GenBank/DDBJ databases">
        <title>Psilocybe cubensis genome.</title>
        <authorList>
            <person name="Mckernan K.J."/>
            <person name="Crawford S."/>
            <person name="Trippe A."/>
            <person name="Kane L.T."/>
            <person name="Mclaughlin S."/>
        </authorList>
    </citation>
    <scope>NUCLEOTIDE SEQUENCE [LARGE SCALE GENOMIC DNA]</scope>
    <source>
        <strain evidence="2">MGC-MH-2018</strain>
    </source>
</reference>
<sequence>MGQLSLEKTFLLATFIEGIVYGFLCCLFGATMYVYFSPNYSRTGSRRDRHTTSMIVISAFMFFMATFHLSMNGYRLLRGYADNRLSPGGPVGYIGNLKLWDHILKDTIYATQENLGSAAAIYRAWVLWNFDYRVILLPVVLLLVNIGTHNGSAFFECAMLFTLQLGAGYVVCGTYSSVDPTATVFLPRLTQWIKTFYSVAVVLNIITTALMGWRIYITHKRSANYNVGQGRLLSILRILVESAALQLIIEIVLLALYCSNIDAQYILLESAITFNSITVRIKLQSAAENMKTMQTSNGHTHNPVQTIGSIPMKRIHVNIDREVDDDGGYGSSVFKDKP</sequence>
<name>A0A8H8CFZ2_PSICU</name>
<feature type="transmembrane region" description="Helical" evidence="1">
    <location>
        <begin position="55"/>
        <end position="77"/>
    </location>
</feature>
<organism evidence="2">
    <name type="scientific">Psilocybe cubensis</name>
    <name type="common">Psychedelic mushroom</name>
    <name type="synonym">Stropharia cubensis</name>
    <dbReference type="NCBI Taxonomy" id="181762"/>
    <lineage>
        <taxon>Eukaryota</taxon>
        <taxon>Fungi</taxon>
        <taxon>Dikarya</taxon>
        <taxon>Basidiomycota</taxon>
        <taxon>Agaricomycotina</taxon>
        <taxon>Agaricomycetes</taxon>
        <taxon>Agaricomycetidae</taxon>
        <taxon>Agaricales</taxon>
        <taxon>Agaricineae</taxon>
        <taxon>Strophariaceae</taxon>
        <taxon>Psilocybe</taxon>
    </lineage>
</organism>
<feature type="transmembrane region" description="Helical" evidence="1">
    <location>
        <begin position="12"/>
        <end position="35"/>
    </location>
</feature>
<accession>A0A8H8CFZ2</accession>
<protein>
    <submittedName>
        <fullName evidence="2">Uncharacterized protein</fullName>
    </submittedName>
</protein>
<proteinExistence type="predicted"/>
<dbReference type="AlphaFoldDB" id="A0A8H8CFZ2"/>
<keyword evidence="1" id="KW-0472">Membrane</keyword>
<evidence type="ECO:0000256" key="1">
    <source>
        <dbReference type="SAM" id="Phobius"/>
    </source>
</evidence>
<dbReference type="EMBL" id="JAFIQS010000012">
    <property type="protein sequence ID" value="KAG5164151.1"/>
    <property type="molecule type" value="Genomic_DNA"/>
</dbReference>
<keyword evidence="1" id="KW-0812">Transmembrane</keyword>
<evidence type="ECO:0000313" key="2">
    <source>
        <dbReference type="EMBL" id="KAG5164151.1"/>
    </source>
</evidence>
<feature type="transmembrane region" description="Helical" evidence="1">
    <location>
        <begin position="125"/>
        <end position="146"/>
    </location>
</feature>
<gene>
    <name evidence="2" type="ORF">JR316_010645</name>
</gene>